<dbReference type="Gene3D" id="1.10.260.40">
    <property type="entry name" value="lambda repressor-like DNA-binding domains"/>
    <property type="match status" value="1"/>
</dbReference>
<gene>
    <name evidence="5" type="ORF">DL1_16810</name>
</gene>
<dbReference type="InterPro" id="IPR050807">
    <property type="entry name" value="TransReg_Diox_bact_type"/>
</dbReference>
<feature type="domain" description="HTH cro/C1-type" evidence="4">
    <location>
        <begin position="15"/>
        <end position="71"/>
    </location>
</feature>
<dbReference type="AlphaFoldDB" id="A0A074TCU1"/>
<evidence type="ECO:0000313" key="6">
    <source>
        <dbReference type="Proteomes" id="UP000027725"/>
    </source>
</evidence>
<organism evidence="5 6">
    <name type="scientific">Thioclava dalianensis</name>
    <dbReference type="NCBI Taxonomy" id="1185766"/>
    <lineage>
        <taxon>Bacteria</taxon>
        <taxon>Pseudomonadati</taxon>
        <taxon>Pseudomonadota</taxon>
        <taxon>Alphaproteobacteria</taxon>
        <taxon>Rhodobacterales</taxon>
        <taxon>Paracoccaceae</taxon>
        <taxon>Thioclava</taxon>
    </lineage>
</organism>
<reference evidence="5 6" key="1">
    <citation type="submission" date="2014-03" db="EMBL/GenBank/DDBJ databases">
        <title>The draft genome sequence of Thioclava dalianensis DLFJ1-1.</title>
        <authorList>
            <person name="Lai Q."/>
            <person name="Shao Z."/>
        </authorList>
    </citation>
    <scope>NUCLEOTIDE SEQUENCE [LARGE SCALE GENOMIC DNA]</scope>
    <source>
        <strain evidence="5 6">DLFJ1-1</strain>
    </source>
</reference>
<dbReference type="OrthoDB" id="9154356at2"/>
<evidence type="ECO:0000256" key="1">
    <source>
        <dbReference type="ARBA" id="ARBA00023015"/>
    </source>
</evidence>
<evidence type="ECO:0000259" key="4">
    <source>
        <dbReference type="PROSITE" id="PS50943"/>
    </source>
</evidence>
<evidence type="ECO:0000313" key="5">
    <source>
        <dbReference type="EMBL" id="KEP67985.1"/>
    </source>
</evidence>
<dbReference type="SUPFAM" id="SSF47413">
    <property type="entry name" value="lambda repressor-like DNA-binding domains"/>
    <property type="match status" value="1"/>
</dbReference>
<comment type="caution">
    <text evidence="5">The sequence shown here is derived from an EMBL/GenBank/DDBJ whole genome shotgun (WGS) entry which is preliminary data.</text>
</comment>
<dbReference type="GO" id="GO:0003677">
    <property type="term" value="F:DNA binding"/>
    <property type="evidence" value="ECO:0007669"/>
    <property type="project" value="UniProtKB-KW"/>
</dbReference>
<dbReference type="Pfam" id="PF01381">
    <property type="entry name" value="HTH_3"/>
    <property type="match status" value="1"/>
</dbReference>
<protein>
    <submittedName>
        <fullName evidence="5">XRE family transcriptional regulator</fullName>
    </submittedName>
</protein>
<dbReference type="STRING" id="1185766.SAMN05216224_1246"/>
<dbReference type="PANTHER" id="PTHR46797:SF23">
    <property type="entry name" value="HTH-TYPE TRANSCRIPTIONAL REGULATOR SUTR"/>
    <property type="match status" value="1"/>
</dbReference>
<name>A0A074TCU1_9RHOB</name>
<dbReference type="EMBL" id="JHEH01000052">
    <property type="protein sequence ID" value="KEP67985.1"/>
    <property type="molecule type" value="Genomic_DNA"/>
</dbReference>
<dbReference type="PANTHER" id="PTHR46797">
    <property type="entry name" value="HTH-TYPE TRANSCRIPTIONAL REGULATOR"/>
    <property type="match status" value="1"/>
</dbReference>
<sequence>MSDLARTPRQIGTLIQRARKTRGWTQTQLAERAGLRQATISIIESGEKPAKLDSLLAVLAALDLEFRIGARSKGHERDIEDLF</sequence>
<evidence type="ECO:0000256" key="2">
    <source>
        <dbReference type="ARBA" id="ARBA00023125"/>
    </source>
</evidence>
<accession>A0A074TCU1</accession>
<dbReference type="GO" id="GO:0003700">
    <property type="term" value="F:DNA-binding transcription factor activity"/>
    <property type="evidence" value="ECO:0007669"/>
    <property type="project" value="TreeGrafter"/>
</dbReference>
<dbReference type="PROSITE" id="PS50943">
    <property type="entry name" value="HTH_CROC1"/>
    <property type="match status" value="1"/>
</dbReference>
<proteinExistence type="predicted"/>
<dbReference type="InterPro" id="IPR010982">
    <property type="entry name" value="Lambda_DNA-bd_dom_sf"/>
</dbReference>
<dbReference type="RefSeq" id="WP_038069738.1">
    <property type="nucleotide sequence ID" value="NZ_FOVB01000024.1"/>
</dbReference>
<evidence type="ECO:0000256" key="3">
    <source>
        <dbReference type="ARBA" id="ARBA00023163"/>
    </source>
</evidence>
<keyword evidence="1" id="KW-0805">Transcription regulation</keyword>
<dbReference type="GO" id="GO:0005829">
    <property type="term" value="C:cytosol"/>
    <property type="evidence" value="ECO:0007669"/>
    <property type="project" value="TreeGrafter"/>
</dbReference>
<dbReference type="Proteomes" id="UP000027725">
    <property type="component" value="Unassembled WGS sequence"/>
</dbReference>
<dbReference type="CDD" id="cd00093">
    <property type="entry name" value="HTH_XRE"/>
    <property type="match status" value="1"/>
</dbReference>
<keyword evidence="3" id="KW-0804">Transcription</keyword>
<keyword evidence="6" id="KW-1185">Reference proteome</keyword>
<keyword evidence="2" id="KW-0238">DNA-binding</keyword>
<dbReference type="eggNOG" id="COG3620">
    <property type="taxonomic scope" value="Bacteria"/>
</dbReference>
<dbReference type="InterPro" id="IPR001387">
    <property type="entry name" value="Cro/C1-type_HTH"/>
</dbReference>
<dbReference type="SMART" id="SM00530">
    <property type="entry name" value="HTH_XRE"/>
    <property type="match status" value="1"/>
</dbReference>